<accession>A0A0A9CVY8</accession>
<reference evidence="1" key="2">
    <citation type="journal article" date="2015" name="Data Brief">
        <title>Shoot transcriptome of the giant reed, Arundo donax.</title>
        <authorList>
            <person name="Barrero R.A."/>
            <person name="Guerrero F.D."/>
            <person name="Moolhuijzen P."/>
            <person name="Goolsby J.A."/>
            <person name="Tidwell J."/>
            <person name="Bellgard S.E."/>
            <person name="Bellgard M.I."/>
        </authorList>
    </citation>
    <scope>NUCLEOTIDE SEQUENCE</scope>
    <source>
        <tissue evidence="1">Shoot tissue taken approximately 20 cm above the soil surface</tissue>
    </source>
</reference>
<protein>
    <submittedName>
        <fullName evidence="1">Uncharacterized protein</fullName>
    </submittedName>
</protein>
<proteinExistence type="predicted"/>
<dbReference type="EMBL" id="GBRH01222268">
    <property type="protein sequence ID" value="JAD75627.1"/>
    <property type="molecule type" value="Transcribed_RNA"/>
</dbReference>
<dbReference type="AlphaFoldDB" id="A0A0A9CVY8"/>
<organism evidence="1">
    <name type="scientific">Arundo donax</name>
    <name type="common">Giant reed</name>
    <name type="synonym">Donax arundinaceus</name>
    <dbReference type="NCBI Taxonomy" id="35708"/>
    <lineage>
        <taxon>Eukaryota</taxon>
        <taxon>Viridiplantae</taxon>
        <taxon>Streptophyta</taxon>
        <taxon>Embryophyta</taxon>
        <taxon>Tracheophyta</taxon>
        <taxon>Spermatophyta</taxon>
        <taxon>Magnoliopsida</taxon>
        <taxon>Liliopsida</taxon>
        <taxon>Poales</taxon>
        <taxon>Poaceae</taxon>
        <taxon>PACMAD clade</taxon>
        <taxon>Arundinoideae</taxon>
        <taxon>Arundineae</taxon>
        <taxon>Arundo</taxon>
    </lineage>
</organism>
<sequence length="88" mass="9798">MNFQYGNALESSSYMSSHLAYTLHQPSLQIIFQPLSSSRIGQGHQSLLNTIQCLALLYLPPLLPTPSMPCQPPLTCKTRRSQPSTQTH</sequence>
<name>A0A0A9CVY8_ARUDO</name>
<reference evidence="1" key="1">
    <citation type="submission" date="2014-09" db="EMBL/GenBank/DDBJ databases">
        <authorList>
            <person name="Magalhaes I.L.F."/>
            <person name="Oliveira U."/>
            <person name="Santos F.R."/>
            <person name="Vidigal T.H.D.A."/>
            <person name="Brescovit A.D."/>
            <person name="Santos A.J."/>
        </authorList>
    </citation>
    <scope>NUCLEOTIDE SEQUENCE</scope>
    <source>
        <tissue evidence="1">Shoot tissue taken approximately 20 cm above the soil surface</tissue>
    </source>
</reference>
<evidence type="ECO:0000313" key="1">
    <source>
        <dbReference type="EMBL" id="JAD75627.1"/>
    </source>
</evidence>